<evidence type="ECO:0000256" key="1">
    <source>
        <dbReference type="SAM" id="MobiDB-lite"/>
    </source>
</evidence>
<keyword evidence="2" id="KW-0812">Transmembrane</keyword>
<sequence length="317" mass="35617">MSTQAAGDSNKLKDGLELTEHNISSLEGQPQGNDVVAIHTDLKETSEDTQETEKRSPPAGTQPTNETGEPESPQATVNGMISANPPVPNERKAPQSSQANSESSSETADVTIPFINGRPKKVHPPTPWSKWQKYMILSVLTAILVTHIILVIVLILIKVQDNPPPVKPSPLQFQHAFFHLKTRGYTELEKDTYLRWKRDESQDEGNIKLRDETSILITQDGVYQINSAVQLFIPEDTHSRTITLMLERKKGAEYEYIKRSSCSLNVSENFMIQSSFAYQFKRNDAILLRMNMAKFISRNTPSSYLSITSLYTIDQVP</sequence>
<keyword evidence="2" id="KW-1133">Transmembrane helix</keyword>
<accession>A0A6P7TKT5</accession>
<evidence type="ECO:0000313" key="3">
    <source>
        <dbReference type="Proteomes" id="UP000515154"/>
    </source>
</evidence>
<keyword evidence="2" id="KW-0472">Membrane</keyword>
<name>A0A6P7TKT5_9MOLL</name>
<proteinExistence type="predicted"/>
<feature type="region of interest" description="Disordered" evidence="1">
    <location>
        <begin position="1"/>
        <end position="123"/>
    </location>
</feature>
<dbReference type="Gene3D" id="2.60.120.40">
    <property type="match status" value="1"/>
</dbReference>
<dbReference type="KEGG" id="osn:115224014"/>
<evidence type="ECO:0000313" key="4">
    <source>
        <dbReference type="RefSeq" id="XP_029650665.1"/>
    </source>
</evidence>
<feature type="compositionally biased region" description="Basic and acidic residues" evidence="1">
    <location>
        <begin position="40"/>
        <end position="56"/>
    </location>
</feature>
<dbReference type="Proteomes" id="UP000515154">
    <property type="component" value="Linkage group LG24"/>
</dbReference>
<feature type="compositionally biased region" description="Low complexity" evidence="1">
    <location>
        <begin position="95"/>
        <end position="106"/>
    </location>
</feature>
<feature type="compositionally biased region" description="Polar residues" evidence="1">
    <location>
        <begin position="21"/>
        <end position="32"/>
    </location>
</feature>
<organism evidence="3 4">
    <name type="scientific">Octopus sinensis</name>
    <name type="common">East Asian common octopus</name>
    <dbReference type="NCBI Taxonomy" id="2607531"/>
    <lineage>
        <taxon>Eukaryota</taxon>
        <taxon>Metazoa</taxon>
        <taxon>Spiralia</taxon>
        <taxon>Lophotrochozoa</taxon>
        <taxon>Mollusca</taxon>
        <taxon>Cephalopoda</taxon>
        <taxon>Coleoidea</taxon>
        <taxon>Octopodiformes</taxon>
        <taxon>Octopoda</taxon>
        <taxon>Incirrata</taxon>
        <taxon>Octopodidae</taxon>
        <taxon>Octopus</taxon>
    </lineage>
</organism>
<dbReference type="InterPro" id="IPR008983">
    <property type="entry name" value="Tumour_necrosis_fac-like_dom"/>
</dbReference>
<feature type="compositionally biased region" description="Polar residues" evidence="1">
    <location>
        <begin position="59"/>
        <end position="81"/>
    </location>
</feature>
<feature type="compositionally biased region" description="Basic and acidic residues" evidence="1">
    <location>
        <begin position="10"/>
        <end position="20"/>
    </location>
</feature>
<evidence type="ECO:0000256" key="2">
    <source>
        <dbReference type="SAM" id="Phobius"/>
    </source>
</evidence>
<gene>
    <name evidence="4" type="primary">LOC115224014</name>
</gene>
<dbReference type="SUPFAM" id="SSF49842">
    <property type="entry name" value="TNF-like"/>
    <property type="match status" value="1"/>
</dbReference>
<protein>
    <submittedName>
        <fullName evidence="4">Uncharacterized protein LOC115224014 isoform X1</fullName>
    </submittedName>
</protein>
<reference evidence="4" key="1">
    <citation type="submission" date="2025-08" db="UniProtKB">
        <authorList>
            <consortium name="RefSeq"/>
        </authorList>
    </citation>
    <scope>IDENTIFICATION</scope>
</reference>
<dbReference type="RefSeq" id="XP_029650665.1">
    <property type="nucleotide sequence ID" value="XM_029794805.2"/>
</dbReference>
<feature type="transmembrane region" description="Helical" evidence="2">
    <location>
        <begin position="134"/>
        <end position="157"/>
    </location>
</feature>
<dbReference type="AlphaFoldDB" id="A0A6P7TKT5"/>
<keyword evidence="3" id="KW-1185">Reference proteome</keyword>